<keyword evidence="13" id="KW-1185">Reference proteome</keyword>
<feature type="compositionally biased region" description="Basic and acidic residues" evidence="9">
    <location>
        <begin position="1075"/>
        <end position="1095"/>
    </location>
</feature>
<feature type="compositionally biased region" description="Polar residues" evidence="9">
    <location>
        <begin position="1262"/>
        <end position="1281"/>
    </location>
</feature>
<protein>
    <submittedName>
        <fullName evidence="12">F-actin-uncapping protein LRRC16A</fullName>
    </submittedName>
</protein>
<dbReference type="InterPro" id="IPR031943">
    <property type="entry name" value="CARMIL_C"/>
</dbReference>
<feature type="compositionally biased region" description="Basic residues" evidence="9">
    <location>
        <begin position="1037"/>
        <end position="1052"/>
    </location>
</feature>
<dbReference type="Pfam" id="PF16000">
    <property type="entry name" value="CARMIL_C"/>
    <property type="match status" value="1"/>
</dbReference>
<dbReference type="GO" id="GO:0005737">
    <property type="term" value="C:cytoplasm"/>
    <property type="evidence" value="ECO:0007669"/>
    <property type="project" value="UniProtKB-SubCell"/>
</dbReference>
<evidence type="ECO:0000259" key="10">
    <source>
        <dbReference type="Pfam" id="PF16000"/>
    </source>
</evidence>
<dbReference type="GO" id="GO:0016477">
    <property type="term" value="P:cell migration"/>
    <property type="evidence" value="ECO:0007669"/>
    <property type="project" value="TreeGrafter"/>
</dbReference>
<dbReference type="Gene3D" id="6.10.140.1850">
    <property type="match status" value="1"/>
</dbReference>
<dbReference type="PANTHER" id="PTHR24112">
    <property type="entry name" value="LEUCINE-RICH REPEAT, ISOFORM F-RELATED"/>
    <property type="match status" value="1"/>
</dbReference>
<name>A0AA47MRT7_MERPO</name>
<evidence type="ECO:0000256" key="9">
    <source>
        <dbReference type="SAM" id="MobiDB-lite"/>
    </source>
</evidence>
<evidence type="ECO:0000256" key="2">
    <source>
        <dbReference type="ARBA" id="ARBA00004496"/>
    </source>
</evidence>
<keyword evidence="7" id="KW-0677">Repeat</keyword>
<feature type="domain" description="CARMIL C-terminal" evidence="10">
    <location>
        <begin position="798"/>
        <end position="1125"/>
    </location>
</feature>
<dbReference type="SMART" id="SM00368">
    <property type="entry name" value="LRR_RI"/>
    <property type="match status" value="6"/>
</dbReference>
<comment type="similarity">
    <text evidence="3">Belongs to the CARMIL family.</text>
</comment>
<evidence type="ECO:0000256" key="8">
    <source>
        <dbReference type="ARBA" id="ARBA00023136"/>
    </source>
</evidence>
<feature type="domain" description="CARMIL pleckstrin homology" evidence="11">
    <location>
        <begin position="28"/>
        <end position="117"/>
    </location>
</feature>
<evidence type="ECO:0000259" key="11">
    <source>
        <dbReference type="Pfam" id="PF17888"/>
    </source>
</evidence>
<evidence type="ECO:0000256" key="1">
    <source>
        <dbReference type="ARBA" id="ARBA00004236"/>
    </source>
</evidence>
<comment type="caution">
    <text evidence="12">The sequence shown here is derived from an EMBL/GenBank/DDBJ whole genome shotgun (WGS) entry which is preliminary data.</text>
</comment>
<keyword evidence="5" id="KW-0963">Cytoplasm</keyword>
<feature type="compositionally biased region" description="Polar residues" evidence="9">
    <location>
        <begin position="1145"/>
        <end position="1156"/>
    </location>
</feature>
<feature type="compositionally biased region" description="Polar residues" evidence="9">
    <location>
        <begin position="1187"/>
        <end position="1198"/>
    </location>
</feature>
<dbReference type="GO" id="GO:0034315">
    <property type="term" value="P:regulation of Arp2/3 complex-mediated actin nucleation"/>
    <property type="evidence" value="ECO:0007669"/>
    <property type="project" value="TreeGrafter"/>
</dbReference>
<dbReference type="EMBL" id="JAOPHQ010002901">
    <property type="protein sequence ID" value="KAK0145015.1"/>
    <property type="molecule type" value="Genomic_DNA"/>
</dbReference>
<dbReference type="Pfam" id="PF17888">
    <property type="entry name" value="Carm_PH"/>
    <property type="match status" value="1"/>
</dbReference>
<dbReference type="GO" id="GO:0030027">
    <property type="term" value="C:lamellipodium"/>
    <property type="evidence" value="ECO:0007669"/>
    <property type="project" value="TreeGrafter"/>
</dbReference>
<evidence type="ECO:0000313" key="13">
    <source>
        <dbReference type="Proteomes" id="UP001174136"/>
    </source>
</evidence>
<dbReference type="Proteomes" id="UP001174136">
    <property type="component" value="Unassembled WGS sequence"/>
</dbReference>
<evidence type="ECO:0000256" key="3">
    <source>
        <dbReference type="ARBA" id="ARBA00007298"/>
    </source>
</evidence>
<evidence type="ECO:0000256" key="7">
    <source>
        <dbReference type="ARBA" id="ARBA00022737"/>
    </source>
</evidence>
<feature type="compositionally biased region" description="Basic and acidic residues" evidence="9">
    <location>
        <begin position="1177"/>
        <end position="1186"/>
    </location>
</feature>
<comment type="subcellular location">
    <subcellularLocation>
        <location evidence="1">Cell membrane</location>
    </subcellularLocation>
    <subcellularLocation>
        <location evidence="2">Cytoplasm</location>
    </subcellularLocation>
</comment>
<evidence type="ECO:0000256" key="4">
    <source>
        <dbReference type="ARBA" id="ARBA00022475"/>
    </source>
</evidence>
<feature type="compositionally biased region" description="Basic and acidic residues" evidence="9">
    <location>
        <begin position="1243"/>
        <end position="1261"/>
    </location>
</feature>
<dbReference type="InterPro" id="IPR011993">
    <property type="entry name" value="PH-like_dom_sf"/>
</dbReference>
<dbReference type="FunFam" id="3.80.10.10:FF:000009">
    <property type="entry name" value="F-actin-uncapping protein LRRC16A isoform X1"/>
    <property type="match status" value="1"/>
</dbReference>
<feature type="compositionally biased region" description="Low complexity" evidence="9">
    <location>
        <begin position="1001"/>
        <end position="1015"/>
    </location>
</feature>
<evidence type="ECO:0000256" key="5">
    <source>
        <dbReference type="ARBA" id="ARBA00022490"/>
    </source>
</evidence>
<sequence>MGDEVAEVPKELQESVRDAIGRKVKLSLRRRVKLEIKGDKTENRVLALSSHRAYLLTARIPAKVEHAFNYLEIQGIACNKPTQLSLEYERGSFSLKLLSTEEVNEVVGHIGNCLLRISPGLAPGKVMKKLTMEPPERLTALQALWDNNQPTDPGPCGGFSQMYRCVCDWLGLPYREEVQWDVDTIYLSQDSRELNLQDFSHLENRDMVAIIAVLEFNQWFTKLSTKDYKLSADVCEQILRVVSRSTRLEELVLDNAGLKTDFAQKLAAALAHHPNSGLTSINLSNNPLEDRGIISLGAQFAKLRIGLKHLNFSKTSLSPKGVNSLCQSLSANPSIPSSLVHLDLSGNVLRGDEMQHFYHFLAQPNSLVTLDLSNTDCALDQVCSALLRGDAPAPGSPQHVQERLPSQLSFSLSLSLCGRKGKEVPPSFKHFFSSALSLSSINLSGTKLPPEALKALLLGLASNPNLKEVSLDLSCCELRSGGSQILEGCIAEIPNISSLDISDNGLDSDLSTLLVWLAKNRSIRHLSLGKNFTNIKSKNLAPVLDNLVQMIQEEDSPLTSLSLADSRLKSDLTIVLNALGSNSSLTRLDISGNAMGDMGAKMLAKAMQINTKLRTVIWDKNNTSPQGLQDVSLALEKNFTIRFMPIPIIDASQALKANPEKTEDALLKIENYLYRNHETRKYLQEQAYRLQQGIVTTTTQQMIDRICVKVQDHLNSLRNSETDIILEDVKLAENFIRDARNSKTLLPNLYHLGAVSREELNSATVGPIQEKLESMAGEVASVMDQQLQALLGSMVDAAESLCPHVMKRSSLRQELLKACTSKMVVPTSFVTKTLLEQSGVDIINKISEVKLSLASFLSDRIVDEILEALSSSQHTLADHLVRRGRPLLQQESLDPDAPEERIPKRASTEILEGERLDDLECMMTPKSKRKSIHSRMLRPVSRAFGEHSLQSIVLNVQCPVPSPHGFQPAASPEVAPSFPLTEMEFDLDKALEDVPVHMEDTASSAQAPPATSQASHKQEKRPSGAMGELPSEEGKKLQHFTKLRPRRNKKLPSSKIPQTSRAPAQDGEQNGLMGRVDEGVDEFFSKKVGKMDSKRSLKSSDSQDGEKKKSKGGFLNLIKSRTSKSDKSDKTDKSEKSEKSQTSTMPASASGLSAPTPTIPEEPASPKAALKSPPLEPKSRESRDTSSRSQITDYSSSSDRSDELRTPDSMDEPWEGSDGRASPQGGRRYPGVQVMGCGLLAEMKAKQERRAYKSSSPDRPDCNSTAKPQTPQAADNRSSACTKPEPAPSGSPEKTGSSSRGETKAEAAGPPRRRATSSPAPPGGPWEPQAPDDPSECPRGVSPKVAILPPTLKRALSDKEKEGQGSPKEGGAVNQTASQTASQEERDSPPLSTISGGDPSKTKDAPPTDKGVEPKSCDSKEKGDKNFILP</sequence>
<dbReference type="InterPro" id="IPR051279">
    <property type="entry name" value="PP1-Reg/Actin-Interact_Protein"/>
</dbReference>
<reference evidence="12" key="1">
    <citation type="journal article" date="2023" name="Front. Mar. Sci.">
        <title>A new Merluccius polli reference genome to investigate the effects of global change in West African waters.</title>
        <authorList>
            <person name="Mateo J.L."/>
            <person name="Blanco-Fernandez C."/>
            <person name="Garcia-Vazquez E."/>
            <person name="Machado-Schiaffino G."/>
        </authorList>
    </citation>
    <scope>NUCLEOTIDE SEQUENCE</scope>
    <source>
        <strain evidence="12">C29</strain>
        <tissue evidence="12">Fin</tissue>
    </source>
</reference>
<feature type="region of interest" description="Disordered" evidence="9">
    <location>
        <begin position="1000"/>
        <end position="1430"/>
    </location>
</feature>
<keyword evidence="4" id="KW-1003">Cell membrane</keyword>
<gene>
    <name evidence="12" type="primary">CARMIL1</name>
    <name evidence="12" type="ORF">N1851_016090</name>
</gene>
<feature type="compositionally biased region" description="Polar residues" evidence="9">
    <location>
        <begin position="1373"/>
        <end position="1382"/>
    </location>
</feature>
<feature type="compositionally biased region" description="Basic and acidic residues" evidence="9">
    <location>
        <begin position="1400"/>
        <end position="1430"/>
    </location>
</feature>
<feature type="compositionally biased region" description="Basic and acidic residues" evidence="9">
    <location>
        <begin position="1199"/>
        <end position="1208"/>
    </location>
</feature>
<dbReference type="InterPro" id="IPR041245">
    <property type="entry name" value="CARMIL_PH"/>
</dbReference>
<feature type="compositionally biased region" description="Basic and acidic residues" evidence="9">
    <location>
        <begin position="1123"/>
        <end position="1139"/>
    </location>
</feature>
<keyword evidence="6" id="KW-0433">Leucine-rich repeat</keyword>
<dbReference type="InterPro" id="IPR001611">
    <property type="entry name" value="Leu-rich_rpt"/>
</dbReference>
<dbReference type="PANTHER" id="PTHR24112:SF39">
    <property type="entry name" value="F-ACTIN-UNCAPPING PROTEIN LRRC16A"/>
    <property type="match status" value="1"/>
</dbReference>
<dbReference type="InterPro" id="IPR032675">
    <property type="entry name" value="LRR_dom_sf"/>
</dbReference>
<evidence type="ECO:0000313" key="12">
    <source>
        <dbReference type="EMBL" id="KAK0145015.1"/>
    </source>
</evidence>
<accession>A0AA47MRT7</accession>
<keyword evidence="8" id="KW-0472">Membrane</keyword>
<proteinExistence type="inferred from homology"/>
<dbReference type="GO" id="GO:0005886">
    <property type="term" value="C:plasma membrane"/>
    <property type="evidence" value="ECO:0007669"/>
    <property type="project" value="UniProtKB-SubCell"/>
</dbReference>
<evidence type="ECO:0000256" key="6">
    <source>
        <dbReference type="ARBA" id="ARBA00022614"/>
    </source>
</evidence>
<organism evidence="12 13">
    <name type="scientific">Merluccius polli</name>
    <name type="common">Benguela hake</name>
    <name type="synonym">Merluccius cadenati</name>
    <dbReference type="NCBI Taxonomy" id="89951"/>
    <lineage>
        <taxon>Eukaryota</taxon>
        <taxon>Metazoa</taxon>
        <taxon>Chordata</taxon>
        <taxon>Craniata</taxon>
        <taxon>Vertebrata</taxon>
        <taxon>Euteleostomi</taxon>
        <taxon>Actinopterygii</taxon>
        <taxon>Neopterygii</taxon>
        <taxon>Teleostei</taxon>
        <taxon>Neoteleostei</taxon>
        <taxon>Acanthomorphata</taxon>
        <taxon>Zeiogadaria</taxon>
        <taxon>Gadariae</taxon>
        <taxon>Gadiformes</taxon>
        <taxon>Gadoidei</taxon>
        <taxon>Merlucciidae</taxon>
        <taxon>Merluccius</taxon>
    </lineage>
</organism>
<dbReference type="SUPFAM" id="SSF52047">
    <property type="entry name" value="RNI-like"/>
    <property type="match status" value="2"/>
</dbReference>
<dbReference type="Pfam" id="PF13516">
    <property type="entry name" value="LRR_6"/>
    <property type="match status" value="2"/>
</dbReference>
<dbReference type="Gene3D" id="3.80.10.10">
    <property type="entry name" value="Ribonuclease Inhibitor"/>
    <property type="match status" value="1"/>
</dbReference>
<dbReference type="Gene3D" id="2.30.29.30">
    <property type="entry name" value="Pleckstrin-homology domain (PH domain)/Phosphotyrosine-binding domain (PTB)"/>
    <property type="match status" value="1"/>
</dbReference>